<dbReference type="EMBL" id="JAEVLS010000012">
    <property type="protein sequence ID" value="MBM0108919.1"/>
    <property type="molecule type" value="Genomic_DNA"/>
</dbReference>
<evidence type="ECO:0000313" key="6">
    <source>
        <dbReference type="EMBL" id="MBM0108919.1"/>
    </source>
</evidence>
<proteinExistence type="inferred from homology"/>
<evidence type="ECO:0000256" key="2">
    <source>
        <dbReference type="ARBA" id="ARBA00022857"/>
    </source>
</evidence>
<dbReference type="InterPro" id="IPR036291">
    <property type="entry name" value="NAD(P)-bd_dom_sf"/>
</dbReference>
<dbReference type="SUPFAM" id="SSF51735">
    <property type="entry name" value="NAD(P)-binding Rossmann-fold domains"/>
    <property type="match status" value="1"/>
</dbReference>
<dbReference type="PANTHER" id="PTHR43391:SF14">
    <property type="entry name" value="DEHYDROGENASE_REDUCTASE SDR FAMILY PROTEIN 7-LIKE"/>
    <property type="match status" value="1"/>
</dbReference>
<keyword evidence="7" id="KW-1185">Reference proteome</keyword>
<dbReference type="Pfam" id="PF00106">
    <property type="entry name" value="adh_short"/>
    <property type="match status" value="1"/>
</dbReference>
<keyword evidence="2" id="KW-0521">NADP</keyword>
<dbReference type="PANTHER" id="PTHR43391">
    <property type="entry name" value="RETINOL DEHYDROGENASE-RELATED"/>
    <property type="match status" value="1"/>
</dbReference>
<reference evidence="6 7" key="1">
    <citation type="journal article" date="2021" name="Int. J. Syst. Evol. Microbiol.">
        <title>Steroidobacter gossypii sp. nov., isolated from soil of cotton cropping field.</title>
        <authorList>
            <person name="Huang R."/>
            <person name="Yang S."/>
            <person name="Zhen C."/>
            <person name="Liu W."/>
        </authorList>
    </citation>
    <scope>NUCLEOTIDE SEQUENCE [LARGE SCALE GENOMIC DNA]</scope>
    <source>
        <strain evidence="6 7">S1-65</strain>
    </source>
</reference>
<evidence type="ECO:0000256" key="1">
    <source>
        <dbReference type="ARBA" id="ARBA00006484"/>
    </source>
</evidence>
<evidence type="ECO:0000313" key="7">
    <source>
        <dbReference type="Proteomes" id="UP000661077"/>
    </source>
</evidence>
<comment type="similarity">
    <text evidence="1 4">Belongs to the short-chain dehydrogenases/reductases (SDR) family.</text>
</comment>
<accession>A0ABS1X6S6</accession>
<dbReference type="CDD" id="cd05233">
    <property type="entry name" value="SDR_c"/>
    <property type="match status" value="1"/>
</dbReference>
<comment type="caution">
    <text evidence="6">The sequence shown here is derived from an EMBL/GenBank/DDBJ whole genome shotgun (WGS) entry which is preliminary data.</text>
</comment>
<keyword evidence="3" id="KW-0560">Oxidoreductase</keyword>
<dbReference type="Gene3D" id="3.40.50.720">
    <property type="entry name" value="NAD(P)-binding Rossmann-like Domain"/>
    <property type="match status" value="1"/>
</dbReference>
<dbReference type="PRINTS" id="PR00081">
    <property type="entry name" value="GDHRDH"/>
</dbReference>
<gene>
    <name evidence="6" type="ORF">JM946_29685</name>
</gene>
<evidence type="ECO:0000256" key="3">
    <source>
        <dbReference type="ARBA" id="ARBA00023002"/>
    </source>
</evidence>
<dbReference type="PRINTS" id="PR00080">
    <property type="entry name" value="SDRFAMILY"/>
</dbReference>
<name>A0ABS1X6S6_9GAMM</name>
<feature type="region of interest" description="Disordered" evidence="5">
    <location>
        <begin position="194"/>
        <end position="220"/>
    </location>
</feature>
<evidence type="ECO:0000256" key="4">
    <source>
        <dbReference type="RuleBase" id="RU000363"/>
    </source>
</evidence>
<sequence length="314" mass="34544">MREVAGKVAFITGGSSGIGLGIARAFATAGMKVAIGYRTREHIRVAMELFGNMASQVHAISVDVTDRPGMEKAAAEVARVFGKIHVLVNNAGVVHHVPLSQTSYEDWDWVINVNLNGVFNGLQAFLPYIQKHREGGQIIATASMDGLVAEPWHNPSYTASKFAVVGMMEGLRATLAESNIGVSTYCPGAVKTQIADSDRNRPGGRRNAARAQSLGKELSSKEDKLQSELFMDPFTAGELVLRGMRSNDLYILTHPEYEPIVRDRNEALLAAFPKDLQASSAQVERLRSWRQESVYRKERDRISCTRVKRAKSTK</sequence>
<organism evidence="6 7">
    <name type="scientific">Steroidobacter gossypii</name>
    <dbReference type="NCBI Taxonomy" id="2805490"/>
    <lineage>
        <taxon>Bacteria</taxon>
        <taxon>Pseudomonadati</taxon>
        <taxon>Pseudomonadota</taxon>
        <taxon>Gammaproteobacteria</taxon>
        <taxon>Steroidobacterales</taxon>
        <taxon>Steroidobacteraceae</taxon>
        <taxon>Steroidobacter</taxon>
    </lineage>
</organism>
<dbReference type="InterPro" id="IPR002347">
    <property type="entry name" value="SDR_fam"/>
</dbReference>
<evidence type="ECO:0000256" key="5">
    <source>
        <dbReference type="SAM" id="MobiDB-lite"/>
    </source>
</evidence>
<protein>
    <submittedName>
        <fullName evidence="6">SDR family NAD(P)-dependent oxidoreductase</fullName>
    </submittedName>
</protein>
<dbReference type="Proteomes" id="UP000661077">
    <property type="component" value="Unassembled WGS sequence"/>
</dbReference>